<dbReference type="Gene3D" id="3.40.50.300">
    <property type="entry name" value="P-loop containing nucleotide triphosphate hydrolases"/>
    <property type="match status" value="1"/>
</dbReference>
<proteinExistence type="predicted"/>
<evidence type="ECO:0008006" key="3">
    <source>
        <dbReference type="Google" id="ProtNLM"/>
    </source>
</evidence>
<reference evidence="1 2" key="1">
    <citation type="submission" date="2021-01" db="EMBL/GenBank/DDBJ databases">
        <title>WGS of actinomycetes isolated from Thailand.</title>
        <authorList>
            <person name="Thawai C."/>
        </authorList>
    </citation>
    <scope>NUCLEOTIDE SEQUENCE [LARGE SCALE GENOMIC DNA]</scope>
    <source>
        <strain evidence="1 2">LPG 2</strain>
    </source>
</reference>
<dbReference type="RefSeq" id="WP_201949290.1">
    <property type="nucleotide sequence ID" value="NZ_JAERRJ010000007.1"/>
</dbReference>
<dbReference type="Proteomes" id="UP000602198">
    <property type="component" value="Unassembled WGS sequence"/>
</dbReference>
<sequence length="203" mass="22596">MPEFTAITPGSLAELVAERAFGLPGAGVIAIDGADAADPVPFAHRVADLGVRYGRESGVVAVHDFIRPASLRLEFGHTDELSYRTAWFDYAALDREVVQALRERQRWLPALWDEHTDRSARARPLAAQPNTVLILAGPMLLGRGLEFDLTVRLQMSAAALRRHTAPAEQWTIPVLLQHDQETTEQPDLTVRWDHPDRPALRID</sequence>
<dbReference type="InterPro" id="IPR027417">
    <property type="entry name" value="P-loop_NTPase"/>
</dbReference>
<comment type="caution">
    <text evidence="1">The sequence shown here is derived from an EMBL/GenBank/DDBJ whole genome shotgun (WGS) entry which is preliminary data.</text>
</comment>
<gene>
    <name evidence="1" type="ORF">JK358_20350</name>
</gene>
<keyword evidence="2" id="KW-1185">Reference proteome</keyword>
<evidence type="ECO:0000313" key="1">
    <source>
        <dbReference type="EMBL" id="MBL1076752.1"/>
    </source>
</evidence>
<dbReference type="EMBL" id="JAERRJ010000007">
    <property type="protein sequence ID" value="MBL1076752.1"/>
    <property type="molecule type" value="Genomic_DNA"/>
</dbReference>
<protein>
    <recommendedName>
        <fullName evidence="3">Uridine kinase</fullName>
    </recommendedName>
</protein>
<accession>A0ABS1M7Y8</accession>
<evidence type="ECO:0000313" key="2">
    <source>
        <dbReference type="Proteomes" id="UP000602198"/>
    </source>
</evidence>
<name>A0ABS1M7Y8_9NOCA</name>
<organism evidence="1 2">
    <name type="scientific">Nocardia acididurans</name>
    <dbReference type="NCBI Taxonomy" id="2802282"/>
    <lineage>
        <taxon>Bacteria</taxon>
        <taxon>Bacillati</taxon>
        <taxon>Actinomycetota</taxon>
        <taxon>Actinomycetes</taxon>
        <taxon>Mycobacteriales</taxon>
        <taxon>Nocardiaceae</taxon>
        <taxon>Nocardia</taxon>
    </lineage>
</organism>